<proteinExistence type="predicted"/>
<feature type="domain" description="EAL" evidence="1">
    <location>
        <begin position="1"/>
        <end position="224"/>
    </location>
</feature>
<dbReference type="PANTHER" id="PTHR33121:SF70">
    <property type="entry name" value="SIGNALING PROTEIN YKOW"/>
    <property type="match status" value="1"/>
</dbReference>
<reference evidence="2 3" key="1">
    <citation type="journal article" date="2015" name="Genome Announc.">
        <title>Expanding the biotechnology potential of lactobacilli through comparative genomics of 213 strains and associated genera.</title>
        <authorList>
            <person name="Sun Z."/>
            <person name="Harris H.M."/>
            <person name="McCann A."/>
            <person name="Guo C."/>
            <person name="Argimon S."/>
            <person name="Zhang W."/>
            <person name="Yang X."/>
            <person name="Jeffery I.B."/>
            <person name="Cooney J.C."/>
            <person name="Kagawa T.F."/>
            <person name="Liu W."/>
            <person name="Song Y."/>
            <person name="Salvetti E."/>
            <person name="Wrobel A."/>
            <person name="Rasinkangas P."/>
            <person name="Parkhill J."/>
            <person name="Rea M.C."/>
            <person name="O'Sullivan O."/>
            <person name="Ritari J."/>
            <person name="Douillard F.P."/>
            <person name="Paul Ross R."/>
            <person name="Yang R."/>
            <person name="Briner A.E."/>
            <person name="Felis G.E."/>
            <person name="de Vos W.M."/>
            <person name="Barrangou R."/>
            <person name="Klaenhammer T.R."/>
            <person name="Caufield P.W."/>
            <person name="Cui Y."/>
            <person name="Zhang H."/>
            <person name="O'Toole P.W."/>
        </authorList>
    </citation>
    <scope>NUCLEOTIDE SEQUENCE [LARGE SCALE GENOMIC DNA]</scope>
    <source>
        <strain evidence="2 3">DSM 20003</strain>
    </source>
</reference>
<protein>
    <submittedName>
        <fullName evidence="2">C-di-GMP-specific phosphodiesterase</fullName>
    </submittedName>
</protein>
<dbReference type="RefSeq" id="WP_057905351.1">
    <property type="nucleotide sequence ID" value="NZ_AZDA01000116.1"/>
</dbReference>
<evidence type="ECO:0000313" key="3">
    <source>
        <dbReference type="Proteomes" id="UP000051461"/>
    </source>
</evidence>
<comment type="caution">
    <text evidence="2">The sequence shown here is derived from an EMBL/GenBank/DDBJ whole genome shotgun (WGS) entry which is preliminary data.</text>
</comment>
<dbReference type="EMBL" id="AZDA01000116">
    <property type="protein sequence ID" value="KRK33415.1"/>
    <property type="molecule type" value="Genomic_DNA"/>
</dbReference>
<evidence type="ECO:0000259" key="1">
    <source>
        <dbReference type="PROSITE" id="PS50883"/>
    </source>
</evidence>
<dbReference type="PATRIC" id="fig|1423726.3.peg.1222"/>
<keyword evidence="3" id="KW-1185">Reference proteome</keyword>
<evidence type="ECO:0000313" key="2">
    <source>
        <dbReference type="EMBL" id="KRK33415.1"/>
    </source>
</evidence>
<dbReference type="AlphaFoldDB" id="A0A0R1GR95"/>
<dbReference type="PROSITE" id="PS50883">
    <property type="entry name" value="EAL"/>
    <property type="match status" value="1"/>
</dbReference>
<dbReference type="InterPro" id="IPR050706">
    <property type="entry name" value="Cyclic-di-GMP_PDE-like"/>
</dbReference>
<dbReference type="Pfam" id="PF00563">
    <property type="entry name" value="EAL"/>
    <property type="match status" value="1"/>
</dbReference>
<dbReference type="Proteomes" id="UP000051461">
    <property type="component" value="Unassembled WGS sequence"/>
</dbReference>
<organism evidence="2 3">
    <name type="scientific">Loigolactobacillus bifermentans DSM 20003</name>
    <dbReference type="NCBI Taxonomy" id="1423726"/>
    <lineage>
        <taxon>Bacteria</taxon>
        <taxon>Bacillati</taxon>
        <taxon>Bacillota</taxon>
        <taxon>Bacilli</taxon>
        <taxon>Lactobacillales</taxon>
        <taxon>Lactobacillaceae</taxon>
        <taxon>Loigolactobacillus</taxon>
    </lineage>
</organism>
<dbReference type="PANTHER" id="PTHR33121">
    <property type="entry name" value="CYCLIC DI-GMP PHOSPHODIESTERASE PDEF"/>
    <property type="match status" value="1"/>
</dbReference>
<dbReference type="STRING" id="1423726.FC07_GL001176"/>
<dbReference type="InterPro" id="IPR035919">
    <property type="entry name" value="EAL_sf"/>
</dbReference>
<sequence>MMIRFFGQPKFDCRTQKLIGYEFLLRETYKGCWRLPTQFQQFSANTLSQLLCQTIQTLPQDLVLISFNLNQAQFVEPAFQPLLAQVQAQTKIQLYVELTEQPTATPMAALIQAAADFQQAGLKVCLDDVGTGANQLALVAALAPYVVEYKFALQNFRPAMDLASLAPRLRFWRELARRQHKAFAVEGFESAADLAALNQYAPTILQGYYFGKPRLLALPDDPAA</sequence>
<dbReference type="Gene3D" id="3.20.20.450">
    <property type="entry name" value="EAL domain"/>
    <property type="match status" value="1"/>
</dbReference>
<dbReference type="OrthoDB" id="2315942at2"/>
<dbReference type="SUPFAM" id="SSF141868">
    <property type="entry name" value="EAL domain-like"/>
    <property type="match status" value="1"/>
</dbReference>
<name>A0A0R1GR95_9LACO</name>
<dbReference type="GO" id="GO:0071111">
    <property type="term" value="F:cyclic-guanylate-specific phosphodiesterase activity"/>
    <property type="evidence" value="ECO:0007669"/>
    <property type="project" value="InterPro"/>
</dbReference>
<gene>
    <name evidence="2" type="ORF">FC07_GL001176</name>
</gene>
<accession>A0A0R1GR95</accession>
<dbReference type="InterPro" id="IPR001633">
    <property type="entry name" value="EAL_dom"/>
</dbReference>
<dbReference type="SMART" id="SM00052">
    <property type="entry name" value="EAL"/>
    <property type="match status" value="1"/>
</dbReference>